<feature type="transmembrane region" description="Helical" evidence="1">
    <location>
        <begin position="193"/>
        <end position="214"/>
    </location>
</feature>
<sequence>MNHSHKEEIILTIIGVLIGIIFIIWLSMKNISILIVAPLATMLVIVFNQMSIYNIFLSGNPDSFMFSLANYVLRYFWIFLLGSILANLMEESRATDAIAQTIVNKIGTDRPYNILLAIFLISFILTFGGISLFVAMFAIIPLARVLFQKANISWHLIQIPLWLGICTVTMTVLPGSPSIQNIIPIDYLDTSLTAAFLPSLVASVVCVGFGLWYMGYALKRSQSLGQQFATFATVVETKKVQKELPSFEKSILPLATLIVISFCGSLFGNDFLKKNVIYFALVIAVALCILLFRKSFSSIVGSLNKGASGAVLPIFSTAAAVAFGSIVVKSDGFATIQELLFSLPVPSYVNLGLFTAIMSGITGSSSGALGIVMPNYAEYYLHSGLDKEMIHRIATIGSNILTIVPQSGVFITFIGLTKLTPKTGFKESFITVFVGSLLAEIVVVCWALFVG</sequence>
<feature type="transmembrane region" description="Helical" evidence="1">
    <location>
        <begin position="114"/>
        <end position="140"/>
    </location>
</feature>
<feature type="transmembrane region" description="Helical" evidence="1">
    <location>
        <begin position="152"/>
        <end position="173"/>
    </location>
</feature>
<name>A0ABW5TGJ4_9ENTE</name>
<dbReference type="InterPro" id="IPR003474">
    <property type="entry name" value="Glcn_transporter"/>
</dbReference>
<protein>
    <submittedName>
        <fullName evidence="2">GntP family permease</fullName>
    </submittedName>
</protein>
<dbReference type="PANTHER" id="PTHR30354:SF7">
    <property type="entry name" value="BLL7963 PROTEIN"/>
    <property type="match status" value="1"/>
</dbReference>
<dbReference type="Pfam" id="PF02447">
    <property type="entry name" value="GntP_permease"/>
    <property type="match status" value="1"/>
</dbReference>
<dbReference type="EMBL" id="JBHUMO010000001">
    <property type="protein sequence ID" value="MFD2727845.1"/>
    <property type="molecule type" value="Genomic_DNA"/>
</dbReference>
<feature type="transmembrane region" description="Helical" evidence="1">
    <location>
        <begin position="393"/>
        <end position="416"/>
    </location>
</feature>
<feature type="transmembrane region" description="Helical" evidence="1">
    <location>
        <begin position="9"/>
        <end position="27"/>
    </location>
</feature>
<feature type="transmembrane region" description="Helical" evidence="1">
    <location>
        <begin position="251"/>
        <end position="269"/>
    </location>
</feature>
<evidence type="ECO:0000256" key="1">
    <source>
        <dbReference type="SAM" id="Phobius"/>
    </source>
</evidence>
<keyword evidence="1" id="KW-0472">Membrane</keyword>
<keyword evidence="1" id="KW-1133">Transmembrane helix</keyword>
<evidence type="ECO:0000313" key="2">
    <source>
        <dbReference type="EMBL" id="MFD2727845.1"/>
    </source>
</evidence>
<keyword evidence="3" id="KW-1185">Reference proteome</keyword>
<accession>A0ABW5TGJ4</accession>
<feature type="transmembrane region" description="Helical" evidence="1">
    <location>
        <begin position="306"/>
        <end position="328"/>
    </location>
</feature>
<dbReference type="RefSeq" id="WP_379978818.1">
    <property type="nucleotide sequence ID" value="NZ_JBHUMO010000001.1"/>
</dbReference>
<gene>
    <name evidence="2" type="ORF">ACFSR0_00110</name>
</gene>
<dbReference type="PANTHER" id="PTHR30354">
    <property type="entry name" value="GNT FAMILY GLUCONATE TRANSPORTER"/>
    <property type="match status" value="1"/>
</dbReference>
<comment type="caution">
    <text evidence="2">The sequence shown here is derived from an EMBL/GenBank/DDBJ whole genome shotgun (WGS) entry which is preliminary data.</text>
</comment>
<feature type="transmembrane region" description="Helical" evidence="1">
    <location>
        <begin position="428"/>
        <end position="450"/>
    </location>
</feature>
<feature type="transmembrane region" description="Helical" evidence="1">
    <location>
        <begin position="275"/>
        <end position="294"/>
    </location>
</feature>
<organism evidence="2 3">
    <name type="scientific">Enterococcus camelliae</name>
    <dbReference type="NCBI Taxonomy" id="453959"/>
    <lineage>
        <taxon>Bacteria</taxon>
        <taxon>Bacillati</taxon>
        <taxon>Bacillota</taxon>
        <taxon>Bacilli</taxon>
        <taxon>Lactobacillales</taxon>
        <taxon>Enterococcaceae</taxon>
        <taxon>Enterococcus</taxon>
    </lineage>
</organism>
<feature type="transmembrane region" description="Helical" evidence="1">
    <location>
        <begin position="348"/>
        <end position="372"/>
    </location>
</feature>
<keyword evidence="1" id="KW-0812">Transmembrane</keyword>
<feature type="transmembrane region" description="Helical" evidence="1">
    <location>
        <begin position="68"/>
        <end position="86"/>
    </location>
</feature>
<evidence type="ECO:0000313" key="3">
    <source>
        <dbReference type="Proteomes" id="UP001597427"/>
    </source>
</evidence>
<reference evidence="3" key="1">
    <citation type="journal article" date="2019" name="Int. J. Syst. Evol. Microbiol.">
        <title>The Global Catalogue of Microorganisms (GCM) 10K type strain sequencing project: providing services to taxonomists for standard genome sequencing and annotation.</title>
        <authorList>
            <consortium name="The Broad Institute Genomics Platform"/>
            <consortium name="The Broad Institute Genome Sequencing Center for Infectious Disease"/>
            <person name="Wu L."/>
            <person name="Ma J."/>
        </authorList>
    </citation>
    <scope>NUCLEOTIDE SEQUENCE [LARGE SCALE GENOMIC DNA]</scope>
    <source>
        <strain evidence="3">TISTR 932</strain>
    </source>
</reference>
<proteinExistence type="predicted"/>
<dbReference type="Proteomes" id="UP001597427">
    <property type="component" value="Unassembled WGS sequence"/>
</dbReference>
<feature type="transmembrane region" description="Helical" evidence="1">
    <location>
        <begin position="33"/>
        <end position="56"/>
    </location>
</feature>